<feature type="transmembrane region" description="Helical" evidence="9">
    <location>
        <begin position="291"/>
        <end position="319"/>
    </location>
</feature>
<sequence>MYSQETQLMLLDDPLSAVDAHVGEHLFKHAITGEISSGATRVLVTHHVHFLPRCDKVIMLEKGEVKHTGSYQELIARGVDFAGAVDVSKTAEDSEAGDKDTEKKDDSVEVEKSEKSTDATKKEGEKLKTAGEKLVKDEELMEGAVEGSMYTHYAKAGGVFAFVSVFIIQGAGRASEIMGAFWLSIWADATAQSMMTNDPMSEERTNWYLNIYAAFGLGGVFCLTLRSIAMAVHRLKASKKLHDSLTESILRAPVAFFDVTPIGRVLNRFAADMDKIDLELTNSLGQAVSTMFSVLGAVGAIIVATRGTLLVALVPIGYINYVIQKWFRKSSTELQRAASVAASPIFSDFSQMLSGTSTIRAFGKQNKFFDHCQLSFDKFNALFSAIQHSNFWLGLRLDVLGGSVGAIIAAVALGTKESGFLPAGWVGLALSYSIEVTGYLKHGVRMIAQVEAEMNSVERVLYYSNSIETEAALETKNDPKPTEWPTEGEIQFQNMSMRYRDGPLVLKDISVSFKGGEKIGVVGRTGSGKSSLMTALFRITEMESDGGKILIDGKDISQIGLSMLRLNLSIIPQDPVMFSNTVRYNLDPFGEKSEYELWEALKKVQLAEAIAVLPEGLDEQVAEGGENFSQGQRQLLCIARSLLRKPKILVMDEATASIDNTTDAAIQQMIRENFASATILTIAHRLNTIMDSDRVLVLDDGHVAEFDSPSALINKGGIFASMVEKSNKAHDA</sequence>
<dbReference type="PROSITE" id="PS00211">
    <property type="entry name" value="ABC_TRANSPORTER_1"/>
    <property type="match status" value="1"/>
</dbReference>
<dbReference type="Gene3D" id="1.20.1560.10">
    <property type="entry name" value="ABC transporter type 1, transmembrane domain"/>
    <property type="match status" value="1"/>
</dbReference>
<dbReference type="SUPFAM" id="SSF52540">
    <property type="entry name" value="P-loop containing nucleoside triphosphate hydrolases"/>
    <property type="match status" value="2"/>
</dbReference>
<keyword evidence="2" id="KW-0813">Transport</keyword>
<evidence type="ECO:0000256" key="9">
    <source>
        <dbReference type="SAM" id="Phobius"/>
    </source>
</evidence>
<dbReference type="CDD" id="cd18580">
    <property type="entry name" value="ABC_6TM_ABCC_D2"/>
    <property type="match status" value="1"/>
</dbReference>
<keyword evidence="7 9" id="KW-0472">Membrane</keyword>
<evidence type="ECO:0000313" key="13">
    <source>
        <dbReference type="Proteomes" id="UP001224775"/>
    </source>
</evidence>
<evidence type="ECO:0000256" key="6">
    <source>
        <dbReference type="ARBA" id="ARBA00022989"/>
    </source>
</evidence>
<dbReference type="InterPro" id="IPR044726">
    <property type="entry name" value="ABCC_6TM_D2"/>
</dbReference>
<dbReference type="GO" id="GO:0140359">
    <property type="term" value="F:ABC-type transporter activity"/>
    <property type="evidence" value="ECO:0007669"/>
    <property type="project" value="InterPro"/>
</dbReference>
<keyword evidence="6 9" id="KW-1133">Transmembrane helix</keyword>
<dbReference type="GO" id="GO:0005524">
    <property type="term" value="F:ATP binding"/>
    <property type="evidence" value="ECO:0007669"/>
    <property type="project" value="UniProtKB-KW"/>
</dbReference>
<evidence type="ECO:0000259" key="11">
    <source>
        <dbReference type="PROSITE" id="PS50929"/>
    </source>
</evidence>
<evidence type="ECO:0000256" key="4">
    <source>
        <dbReference type="ARBA" id="ARBA00022741"/>
    </source>
</evidence>
<dbReference type="Pfam" id="PF00005">
    <property type="entry name" value="ABC_tran"/>
    <property type="match status" value="1"/>
</dbReference>
<keyword evidence="3 9" id="KW-0812">Transmembrane</keyword>
<evidence type="ECO:0000256" key="1">
    <source>
        <dbReference type="ARBA" id="ARBA00004141"/>
    </source>
</evidence>
<feature type="region of interest" description="Disordered" evidence="8">
    <location>
        <begin position="90"/>
        <end position="127"/>
    </location>
</feature>
<dbReference type="GO" id="GO:0016020">
    <property type="term" value="C:membrane"/>
    <property type="evidence" value="ECO:0007669"/>
    <property type="project" value="UniProtKB-SubCell"/>
</dbReference>
<dbReference type="Gene3D" id="3.40.50.300">
    <property type="entry name" value="P-loop containing nucleotide triphosphate hydrolases"/>
    <property type="match status" value="2"/>
</dbReference>
<evidence type="ECO:0000256" key="8">
    <source>
        <dbReference type="SAM" id="MobiDB-lite"/>
    </source>
</evidence>
<protein>
    <submittedName>
        <fullName evidence="12">Multidrug resistance-associated protein</fullName>
    </submittedName>
</protein>
<evidence type="ECO:0000256" key="2">
    <source>
        <dbReference type="ARBA" id="ARBA00022448"/>
    </source>
</evidence>
<dbReference type="FunFam" id="1.20.1560.10:FF:000010">
    <property type="entry name" value="Multidrug resistance-associated ABC transporter"/>
    <property type="match status" value="1"/>
</dbReference>
<organism evidence="12 13">
    <name type="scientific">Skeletonema marinoi</name>
    <dbReference type="NCBI Taxonomy" id="267567"/>
    <lineage>
        <taxon>Eukaryota</taxon>
        <taxon>Sar</taxon>
        <taxon>Stramenopiles</taxon>
        <taxon>Ochrophyta</taxon>
        <taxon>Bacillariophyta</taxon>
        <taxon>Coscinodiscophyceae</taxon>
        <taxon>Thalassiosirophycidae</taxon>
        <taxon>Thalassiosirales</taxon>
        <taxon>Skeletonemataceae</taxon>
        <taxon>Skeletonema</taxon>
        <taxon>Skeletonema marinoi-dohrnii complex</taxon>
    </lineage>
</organism>
<dbReference type="SUPFAM" id="SSF90123">
    <property type="entry name" value="ABC transporter transmembrane region"/>
    <property type="match status" value="1"/>
</dbReference>
<dbReference type="PANTHER" id="PTHR24223">
    <property type="entry name" value="ATP-BINDING CASSETTE SUB-FAMILY C"/>
    <property type="match status" value="1"/>
</dbReference>
<comment type="subcellular location">
    <subcellularLocation>
        <location evidence="1">Membrane</location>
        <topology evidence="1">Multi-pass membrane protein</topology>
    </subcellularLocation>
</comment>
<dbReference type="CDD" id="cd03244">
    <property type="entry name" value="ABCC_MRP_domain2"/>
    <property type="match status" value="1"/>
</dbReference>
<evidence type="ECO:0000259" key="10">
    <source>
        <dbReference type="PROSITE" id="PS50893"/>
    </source>
</evidence>
<feature type="transmembrane region" description="Helical" evidence="9">
    <location>
        <begin position="207"/>
        <end position="228"/>
    </location>
</feature>
<proteinExistence type="predicted"/>
<dbReference type="GO" id="GO:0016887">
    <property type="term" value="F:ATP hydrolysis activity"/>
    <property type="evidence" value="ECO:0007669"/>
    <property type="project" value="InterPro"/>
</dbReference>
<gene>
    <name evidence="12" type="ORF">QTG54_001597</name>
</gene>
<dbReference type="EMBL" id="JATAAI010000002">
    <property type="protein sequence ID" value="KAK1747634.1"/>
    <property type="molecule type" value="Genomic_DNA"/>
</dbReference>
<dbReference type="InterPro" id="IPR017871">
    <property type="entry name" value="ABC_transporter-like_CS"/>
</dbReference>
<evidence type="ECO:0000256" key="3">
    <source>
        <dbReference type="ARBA" id="ARBA00022692"/>
    </source>
</evidence>
<accession>A0AAD8YLB7</accession>
<name>A0AAD8YLB7_9STRA</name>
<dbReference type="InterPro" id="IPR011527">
    <property type="entry name" value="ABC1_TM_dom"/>
</dbReference>
<reference evidence="12" key="1">
    <citation type="submission" date="2023-06" db="EMBL/GenBank/DDBJ databases">
        <title>Survivors Of The Sea: Transcriptome response of Skeletonema marinoi to long-term dormancy.</title>
        <authorList>
            <person name="Pinder M.I.M."/>
            <person name="Kourtchenko O."/>
            <person name="Robertson E.K."/>
            <person name="Larsson T."/>
            <person name="Maumus F."/>
            <person name="Osuna-Cruz C.M."/>
            <person name="Vancaester E."/>
            <person name="Stenow R."/>
            <person name="Vandepoele K."/>
            <person name="Ploug H."/>
            <person name="Bruchert V."/>
            <person name="Godhe A."/>
            <person name="Topel M."/>
        </authorList>
    </citation>
    <scope>NUCLEOTIDE SEQUENCE</scope>
    <source>
        <strain evidence="12">R05AC</strain>
    </source>
</reference>
<dbReference type="InterPro" id="IPR003439">
    <property type="entry name" value="ABC_transporter-like_ATP-bd"/>
</dbReference>
<keyword evidence="5" id="KW-0067">ATP-binding</keyword>
<feature type="domain" description="ABC transporter" evidence="10">
    <location>
        <begin position="490"/>
        <end position="725"/>
    </location>
</feature>
<feature type="domain" description="ABC transmembrane type-1" evidence="11">
    <location>
        <begin position="165"/>
        <end position="452"/>
    </location>
</feature>
<dbReference type="InterPro" id="IPR003593">
    <property type="entry name" value="AAA+_ATPase"/>
</dbReference>
<evidence type="ECO:0000256" key="5">
    <source>
        <dbReference type="ARBA" id="ARBA00022840"/>
    </source>
</evidence>
<dbReference type="PROSITE" id="PS50929">
    <property type="entry name" value="ABC_TM1F"/>
    <property type="match status" value="1"/>
</dbReference>
<dbReference type="Proteomes" id="UP001224775">
    <property type="component" value="Unassembled WGS sequence"/>
</dbReference>
<evidence type="ECO:0000256" key="7">
    <source>
        <dbReference type="ARBA" id="ARBA00023136"/>
    </source>
</evidence>
<dbReference type="FunFam" id="3.40.50.300:FF:000163">
    <property type="entry name" value="Multidrug resistance-associated protein member 4"/>
    <property type="match status" value="1"/>
</dbReference>
<evidence type="ECO:0000313" key="12">
    <source>
        <dbReference type="EMBL" id="KAK1747634.1"/>
    </source>
</evidence>
<dbReference type="InterPro" id="IPR027417">
    <property type="entry name" value="P-loop_NTPase"/>
</dbReference>
<dbReference type="PANTHER" id="PTHR24223:SF415">
    <property type="entry name" value="FI20190P1"/>
    <property type="match status" value="1"/>
</dbReference>
<keyword evidence="4" id="KW-0547">Nucleotide-binding</keyword>
<dbReference type="InterPro" id="IPR050173">
    <property type="entry name" value="ABC_transporter_C-like"/>
</dbReference>
<dbReference type="InterPro" id="IPR036640">
    <property type="entry name" value="ABC1_TM_sf"/>
</dbReference>
<dbReference type="PROSITE" id="PS50893">
    <property type="entry name" value="ABC_TRANSPORTER_2"/>
    <property type="match status" value="1"/>
</dbReference>
<comment type="caution">
    <text evidence="12">The sequence shown here is derived from an EMBL/GenBank/DDBJ whole genome shotgun (WGS) entry which is preliminary data.</text>
</comment>
<dbReference type="AlphaFoldDB" id="A0AAD8YLB7"/>
<keyword evidence="13" id="KW-1185">Reference proteome</keyword>
<feature type="transmembrane region" description="Helical" evidence="9">
    <location>
        <begin position="393"/>
        <end position="413"/>
    </location>
</feature>
<feature type="transmembrane region" description="Helical" evidence="9">
    <location>
        <begin position="159"/>
        <end position="187"/>
    </location>
</feature>
<dbReference type="Pfam" id="PF00664">
    <property type="entry name" value="ABC_membrane"/>
    <property type="match status" value="1"/>
</dbReference>
<dbReference type="SMART" id="SM00382">
    <property type="entry name" value="AAA"/>
    <property type="match status" value="1"/>
</dbReference>